<comment type="caution">
    <text evidence="2">The sequence shown here is derived from an EMBL/GenBank/DDBJ whole genome shotgun (WGS) entry which is preliminary data.</text>
</comment>
<gene>
    <name evidence="2" type="ORF">NDU88_001422</name>
</gene>
<dbReference type="AlphaFoldDB" id="A0AAV7P754"/>
<name>A0AAV7P754_PLEWA</name>
<dbReference type="EMBL" id="JANPWB010000011">
    <property type="protein sequence ID" value="KAJ1122949.1"/>
    <property type="molecule type" value="Genomic_DNA"/>
</dbReference>
<keyword evidence="3" id="KW-1185">Reference proteome</keyword>
<evidence type="ECO:0000256" key="1">
    <source>
        <dbReference type="SAM" id="MobiDB-lite"/>
    </source>
</evidence>
<feature type="region of interest" description="Disordered" evidence="1">
    <location>
        <begin position="1"/>
        <end position="40"/>
    </location>
</feature>
<dbReference type="Proteomes" id="UP001066276">
    <property type="component" value="Chromosome 7"/>
</dbReference>
<accession>A0AAV7P754</accession>
<feature type="compositionally biased region" description="Basic residues" evidence="1">
    <location>
        <begin position="1"/>
        <end position="12"/>
    </location>
</feature>
<evidence type="ECO:0000313" key="2">
    <source>
        <dbReference type="EMBL" id="KAJ1122949.1"/>
    </source>
</evidence>
<reference evidence="2" key="1">
    <citation type="journal article" date="2022" name="bioRxiv">
        <title>Sequencing and chromosome-scale assembly of the giantPleurodeles waltlgenome.</title>
        <authorList>
            <person name="Brown T."/>
            <person name="Elewa A."/>
            <person name="Iarovenko S."/>
            <person name="Subramanian E."/>
            <person name="Araus A.J."/>
            <person name="Petzold A."/>
            <person name="Susuki M."/>
            <person name="Suzuki K.-i.T."/>
            <person name="Hayashi T."/>
            <person name="Toyoda A."/>
            <person name="Oliveira C."/>
            <person name="Osipova E."/>
            <person name="Leigh N.D."/>
            <person name="Simon A."/>
            <person name="Yun M.H."/>
        </authorList>
    </citation>
    <scope>NUCLEOTIDE SEQUENCE</scope>
    <source>
        <strain evidence="2">20211129_DDA</strain>
        <tissue evidence="2">Liver</tissue>
    </source>
</reference>
<organism evidence="2 3">
    <name type="scientific">Pleurodeles waltl</name>
    <name type="common">Iberian ribbed newt</name>
    <dbReference type="NCBI Taxonomy" id="8319"/>
    <lineage>
        <taxon>Eukaryota</taxon>
        <taxon>Metazoa</taxon>
        <taxon>Chordata</taxon>
        <taxon>Craniata</taxon>
        <taxon>Vertebrata</taxon>
        <taxon>Euteleostomi</taxon>
        <taxon>Amphibia</taxon>
        <taxon>Batrachia</taxon>
        <taxon>Caudata</taxon>
        <taxon>Salamandroidea</taxon>
        <taxon>Salamandridae</taxon>
        <taxon>Pleurodelinae</taxon>
        <taxon>Pleurodeles</taxon>
    </lineage>
</organism>
<evidence type="ECO:0000313" key="3">
    <source>
        <dbReference type="Proteomes" id="UP001066276"/>
    </source>
</evidence>
<sequence>MSRGIGKGHRHADHAPTNCEKRTFTWRRGNNRSSAHIHGGREYISRQVVDSLRVMRGWKIPRNEALPGEQDPHIRYKTVTSCVNTAEHSNFSRRAWCPHQ</sequence>
<protein>
    <submittedName>
        <fullName evidence="2">Uncharacterized protein</fullName>
    </submittedName>
</protein>
<proteinExistence type="predicted"/>